<name>A0ACB9L0H3_9MYRT</name>
<dbReference type="EMBL" id="CM042891">
    <property type="protein sequence ID" value="KAI4302926.1"/>
    <property type="molecule type" value="Genomic_DNA"/>
</dbReference>
<evidence type="ECO:0000313" key="2">
    <source>
        <dbReference type="Proteomes" id="UP001057402"/>
    </source>
</evidence>
<reference evidence="2" key="1">
    <citation type="journal article" date="2023" name="Front. Plant Sci.">
        <title>Chromosomal-level genome assembly of Melastoma candidum provides insights into trichome evolution.</title>
        <authorList>
            <person name="Zhong Y."/>
            <person name="Wu W."/>
            <person name="Sun C."/>
            <person name="Zou P."/>
            <person name="Liu Y."/>
            <person name="Dai S."/>
            <person name="Zhou R."/>
        </authorList>
    </citation>
    <scope>NUCLEOTIDE SEQUENCE [LARGE SCALE GENOMIC DNA]</scope>
</reference>
<gene>
    <name evidence="1" type="ORF">MLD38_038615</name>
</gene>
<organism evidence="1 2">
    <name type="scientific">Melastoma candidum</name>
    <dbReference type="NCBI Taxonomy" id="119954"/>
    <lineage>
        <taxon>Eukaryota</taxon>
        <taxon>Viridiplantae</taxon>
        <taxon>Streptophyta</taxon>
        <taxon>Embryophyta</taxon>
        <taxon>Tracheophyta</taxon>
        <taxon>Spermatophyta</taxon>
        <taxon>Magnoliopsida</taxon>
        <taxon>eudicotyledons</taxon>
        <taxon>Gunneridae</taxon>
        <taxon>Pentapetalae</taxon>
        <taxon>rosids</taxon>
        <taxon>malvids</taxon>
        <taxon>Myrtales</taxon>
        <taxon>Melastomataceae</taxon>
        <taxon>Melastomatoideae</taxon>
        <taxon>Melastomateae</taxon>
        <taxon>Melastoma</taxon>
    </lineage>
</organism>
<dbReference type="Proteomes" id="UP001057402">
    <property type="component" value="Chromosome 12"/>
</dbReference>
<sequence>MRLFLLNMFLAAFVSCSYSGSSSGFVPGGSLDALAEDSAYKTLVQLHPHTGALNQAFLPANISGMKVSAVQLRSRTLWRKGTNISSFSIPTVTVPHVKRLLIVHHDLGNWSNWYFASRLHGYSQATSVVGRCFGH</sequence>
<protein>
    <submittedName>
        <fullName evidence="1">Uncharacterized protein</fullName>
    </submittedName>
</protein>
<evidence type="ECO:0000313" key="1">
    <source>
        <dbReference type="EMBL" id="KAI4302926.1"/>
    </source>
</evidence>
<comment type="caution">
    <text evidence="1">The sequence shown here is derived from an EMBL/GenBank/DDBJ whole genome shotgun (WGS) entry which is preliminary data.</text>
</comment>
<accession>A0ACB9L0H3</accession>
<keyword evidence="2" id="KW-1185">Reference proteome</keyword>
<proteinExistence type="predicted"/>